<organism evidence="1 2">
    <name type="scientific">Paramecium sonneborni</name>
    <dbReference type="NCBI Taxonomy" id="65129"/>
    <lineage>
        <taxon>Eukaryota</taxon>
        <taxon>Sar</taxon>
        <taxon>Alveolata</taxon>
        <taxon>Ciliophora</taxon>
        <taxon>Intramacronucleata</taxon>
        <taxon>Oligohymenophorea</taxon>
        <taxon>Peniculida</taxon>
        <taxon>Parameciidae</taxon>
        <taxon>Paramecium</taxon>
    </lineage>
</organism>
<keyword evidence="2" id="KW-1185">Reference proteome</keyword>
<dbReference type="AlphaFoldDB" id="A0A8S1RUY5"/>
<dbReference type="Proteomes" id="UP000692954">
    <property type="component" value="Unassembled WGS sequence"/>
</dbReference>
<gene>
    <name evidence="1" type="ORF">PSON_ATCC_30995.1.T3930001</name>
</gene>
<evidence type="ECO:0000313" key="1">
    <source>
        <dbReference type="EMBL" id="CAD8131162.1"/>
    </source>
</evidence>
<protein>
    <submittedName>
        <fullName evidence="1">Uncharacterized protein</fullName>
    </submittedName>
</protein>
<proteinExistence type="predicted"/>
<comment type="caution">
    <text evidence="1">The sequence shown here is derived from an EMBL/GenBank/DDBJ whole genome shotgun (WGS) entry which is preliminary data.</text>
</comment>
<reference evidence="1" key="1">
    <citation type="submission" date="2021-01" db="EMBL/GenBank/DDBJ databases">
        <authorList>
            <consortium name="Genoscope - CEA"/>
            <person name="William W."/>
        </authorList>
    </citation>
    <scope>NUCLEOTIDE SEQUENCE</scope>
</reference>
<evidence type="ECO:0000313" key="2">
    <source>
        <dbReference type="Proteomes" id="UP000692954"/>
    </source>
</evidence>
<dbReference type="EMBL" id="CAJJDN010000393">
    <property type="protein sequence ID" value="CAD8131162.1"/>
    <property type="molecule type" value="Genomic_DNA"/>
</dbReference>
<name>A0A8S1RUY5_9CILI</name>
<accession>A0A8S1RUY5</accession>
<sequence>MSNTSKLMPNNHFLAYEDAKAKCKEKYLKFKYLNLHIKEYTDFSNLQVDMKLCKQMYDKYSECFNVNKPAAYQGKQRE</sequence>